<dbReference type="PANTHER" id="PTHR36782:SF1">
    <property type="entry name" value="CALCIUM UNIPORTER PROTEIN"/>
    <property type="match status" value="1"/>
</dbReference>
<evidence type="ECO:0000313" key="4">
    <source>
        <dbReference type="Proteomes" id="UP001152484"/>
    </source>
</evidence>
<evidence type="ECO:0000313" key="3">
    <source>
        <dbReference type="EMBL" id="CAH9068874.1"/>
    </source>
</evidence>
<dbReference type="InterPro" id="IPR057212">
    <property type="entry name" value="DUF7890"/>
</dbReference>
<organism evidence="3 4">
    <name type="scientific">Cuscuta europaea</name>
    <name type="common">European dodder</name>
    <dbReference type="NCBI Taxonomy" id="41803"/>
    <lineage>
        <taxon>Eukaryota</taxon>
        <taxon>Viridiplantae</taxon>
        <taxon>Streptophyta</taxon>
        <taxon>Embryophyta</taxon>
        <taxon>Tracheophyta</taxon>
        <taxon>Spermatophyta</taxon>
        <taxon>Magnoliopsida</taxon>
        <taxon>eudicotyledons</taxon>
        <taxon>Gunneridae</taxon>
        <taxon>Pentapetalae</taxon>
        <taxon>asterids</taxon>
        <taxon>lamiids</taxon>
        <taxon>Solanales</taxon>
        <taxon>Convolvulaceae</taxon>
        <taxon>Cuscuteae</taxon>
        <taxon>Cuscuta</taxon>
        <taxon>Cuscuta subgen. Cuscuta</taxon>
    </lineage>
</organism>
<reference evidence="3" key="1">
    <citation type="submission" date="2022-07" db="EMBL/GenBank/DDBJ databases">
        <authorList>
            <person name="Macas J."/>
            <person name="Novak P."/>
            <person name="Neumann P."/>
        </authorList>
    </citation>
    <scope>NUCLEOTIDE SEQUENCE</scope>
</reference>
<feature type="domain" description="DUF7890" evidence="2">
    <location>
        <begin position="79"/>
        <end position="121"/>
    </location>
</feature>
<dbReference type="EMBL" id="CAMAPE010000005">
    <property type="protein sequence ID" value="CAH9068874.1"/>
    <property type="molecule type" value="Genomic_DNA"/>
</dbReference>
<keyword evidence="4" id="KW-1185">Reference proteome</keyword>
<gene>
    <name evidence="3" type="ORF">CEURO_LOCUS2986</name>
</gene>
<proteinExistence type="predicted"/>
<feature type="region of interest" description="Disordered" evidence="1">
    <location>
        <begin position="58"/>
        <end position="78"/>
    </location>
</feature>
<evidence type="ECO:0000259" key="2">
    <source>
        <dbReference type="Pfam" id="PF25418"/>
    </source>
</evidence>
<protein>
    <recommendedName>
        <fullName evidence="2">DUF7890 domain-containing protein</fullName>
    </recommendedName>
</protein>
<dbReference type="OrthoDB" id="1300397at2759"/>
<dbReference type="Pfam" id="PF25418">
    <property type="entry name" value="DUF7890"/>
    <property type="match status" value="1"/>
</dbReference>
<comment type="caution">
    <text evidence="3">The sequence shown here is derived from an EMBL/GenBank/DDBJ whole genome shotgun (WGS) entry which is preliminary data.</text>
</comment>
<dbReference type="AlphaFoldDB" id="A0A9P1E017"/>
<dbReference type="Proteomes" id="UP001152484">
    <property type="component" value="Unassembled WGS sequence"/>
</dbReference>
<evidence type="ECO:0000256" key="1">
    <source>
        <dbReference type="SAM" id="MobiDB-lite"/>
    </source>
</evidence>
<name>A0A9P1E017_CUSEU</name>
<sequence>MLMRSLNPFFKKASLQDQCDKARKPKAVQTTVHVYREELDTTKKPPSHNKIKKKVRFDLGQQGGEESEEEPVKKKNSGGVKVKILLTKEEAARLLSRCNDGGVLTFTDLGLDAIDSIPSNREAVIS</sequence>
<dbReference type="PANTHER" id="PTHR36782">
    <property type="entry name" value="BNAC03G62080D PROTEIN"/>
    <property type="match status" value="1"/>
</dbReference>
<accession>A0A9P1E017</accession>